<proteinExistence type="inferred from homology"/>
<dbReference type="AlphaFoldDB" id="A0ABD3VGH3"/>
<accession>A0ABD3VGH3</accession>
<sequence length="175" mass="19638">MCFLDGEEVKTISVLLDGEESALFIIDHCGPQPVEERGSVDAYLIVYAVDDRKSFEEAVDLLYHLRKELHFVASIILIGNKTDLVRSRCITKEEGKEIAKTYGCKYKETSNVLNHNIDQVLCGIVKQIRLFKAKDNQGGSEHSQDKGCVTKSKLLLNKIFKKDASSKSCENLNVL</sequence>
<comment type="caution">
    <text evidence="3">The sequence shown here is derived from an EMBL/GenBank/DDBJ whole genome shotgun (WGS) entry which is preliminary data.</text>
</comment>
<evidence type="ECO:0000256" key="2">
    <source>
        <dbReference type="ARBA" id="ARBA00022553"/>
    </source>
</evidence>
<dbReference type="InterPro" id="IPR027417">
    <property type="entry name" value="P-loop_NTPase"/>
</dbReference>
<dbReference type="InterPro" id="IPR001806">
    <property type="entry name" value="Small_GTPase"/>
</dbReference>
<dbReference type="PROSITE" id="PS51419">
    <property type="entry name" value="RAB"/>
    <property type="match status" value="1"/>
</dbReference>
<evidence type="ECO:0000256" key="1">
    <source>
        <dbReference type="ARBA" id="ARBA00008846"/>
    </source>
</evidence>
<reference evidence="3 4" key="1">
    <citation type="submission" date="2024-11" db="EMBL/GenBank/DDBJ databases">
        <title>Chromosome-level genome assembly of the freshwater bivalve Anodonta woodiana.</title>
        <authorList>
            <person name="Chen X."/>
        </authorList>
    </citation>
    <scope>NUCLEOTIDE SEQUENCE [LARGE SCALE GENOMIC DNA]</scope>
    <source>
        <strain evidence="3">MN2024</strain>
        <tissue evidence="3">Gills</tissue>
    </source>
</reference>
<dbReference type="Pfam" id="PF00071">
    <property type="entry name" value="Ras"/>
    <property type="match status" value="1"/>
</dbReference>
<dbReference type="PRINTS" id="PR00449">
    <property type="entry name" value="RASTRNSFRMNG"/>
</dbReference>
<dbReference type="PROSITE" id="PS51421">
    <property type="entry name" value="RAS"/>
    <property type="match status" value="1"/>
</dbReference>
<keyword evidence="4" id="KW-1185">Reference proteome</keyword>
<protein>
    <submittedName>
        <fullName evidence="3">Uncharacterized protein</fullName>
    </submittedName>
</protein>
<dbReference type="PANTHER" id="PTHR45775">
    <property type="entry name" value="RAD, GEM/KIR FAMILY MEMBER 2, ISOFORM C"/>
    <property type="match status" value="1"/>
</dbReference>
<evidence type="ECO:0000313" key="3">
    <source>
        <dbReference type="EMBL" id="KAL3860689.1"/>
    </source>
</evidence>
<organism evidence="3 4">
    <name type="scientific">Sinanodonta woodiana</name>
    <name type="common">Chinese pond mussel</name>
    <name type="synonym">Anodonta woodiana</name>
    <dbReference type="NCBI Taxonomy" id="1069815"/>
    <lineage>
        <taxon>Eukaryota</taxon>
        <taxon>Metazoa</taxon>
        <taxon>Spiralia</taxon>
        <taxon>Lophotrochozoa</taxon>
        <taxon>Mollusca</taxon>
        <taxon>Bivalvia</taxon>
        <taxon>Autobranchia</taxon>
        <taxon>Heteroconchia</taxon>
        <taxon>Palaeoheterodonta</taxon>
        <taxon>Unionida</taxon>
        <taxon>Unionoidea</taxon>
        <taxon>Unionidae</taxon>
        <taxon>Unioninae</taxon>
        <taxon>Sinanodonta</taxon>
    </lineage>
</organism>
<dbReference type="Proteomes" id="UP001634394">
    <property type="component" value="Unassembled WGS sequence"/>
</dbReference>
<dbReference type="InterPro" id="IPR051641">
    <property type="entry name" value="RGK_GTP-binding_reg"/>
</dbReference>
<comment type="similarity">
    <text evidence="1">Belongs to the small GTPase superfamily. RGK family.</text>
</comment>
<keyword evidence="2" id="KW-0597">Phosphoprotein</keyword>
<dbReference type="SMART" id="SM00173">
    <property type="entry name" value="RAS"/>
    <property type="match status" value="1"/>
</dbReference>
<name>A0ABD3VGH3_SINWO</name>
<gene>
    <name evidence="3" type="ORF">ACJMK2_010780</name>
</gene>
<dbReference type="SUPFAM" id="SSF52540">
    <property type="entry name" value="P-loop containing nucleoside triphosphate hydrolases"/>
    <property type="match status" value="1"/>
</dbReference>
<dbReference type="EMBL" id="JBJQND010000012">
    <property type="protein sequence ID" value="KAL3860689.1"/>
    <property type="molecule type" value="Genomic_DNA"/>
</dbReference>
<dbReference type="SMART" id="SM00175">
    <property type="entry name" value="RAB"/>
    <property type="match status" value="1"/>
</dbReference>
<evidence type="ECO:0000313" key="4">
    <source>
        <dbReference type="Proteomes" id="UP001634394"/>
    </source>
</evidence>
<dbReference type="Gene3D" id="3.40.50.300">
    <property type="entry name" value="P-loop containing nucleotide triphosphate hydrolases"/>
    <property type="match status" value="1"/>
</dbReference>
<dbReference type="PANTHER" id="PTHR45775:SF6">
    <property type="entry name" value="RAD, GEM_KIR FAMILY MEMBER 2, ISOFORM C"/>
    <property type="match status" value="1"/>
</dbReference>